<accession>A0ABS4SQA5</accession>
<dbReference type="RefSeq" id="WP_209769020.1">
    <property type="nucleotide sequence ID" value="NZ_JAGINP010000017.1"/>
</dbReference>
<gene>
    <name evidence="3" type="ORF">J2851_004526</name>
</gene>
<dbReference type="Proteomes" id="UP000781958">
    <property type="component" value="Unassembled WGS sequence"/>
</dbReference>
<reference evidence="3 4" key="1">
    <citation type="submission" date="2021-03" db="EMBL/GenBank/DDBJ databases">
        <title>Genomic Encyclopedia of Type Strains, Phase III (KMG-III): the genomes of soil and plant-associated and newly described type strains.</title>
        <authorList>
            <person name="Whitman W."/>
        </authorList>
    </citation>
    <scope>NUCLEOTIDE SEQUENCE [LARGE SCALE GENOMIC DNA]</scope>
    <source>
        <strain evidence="3 4">IMMIB AFH-6</strain>
    </source>
</reference>
<feature type="compositionally biased region" description="Low complexity" evidence="1">
    <location>
        <begin position="11"/>
        <end position="22"/>
    </location>
</feature>
<keyword evidence="4" id="KW-1185">Reference proteome</keyword>
<sequence>MTLQDEHTHSNGPANGPANGPDGNWGAVSAMLVVLVVMIVVVAILEADRRQTQVGGEFLLLESRRTMVMAPLPR</sequence>
<keyword evidence="2" id="KW-1133">Transmembrane helix</keyword>
<evidence type="ECO:0000313" key="4">
    <source>
        <dbReference type="Proteomes" id="UP000781958"/>
    </source>
</evidence>
<feature type="transmembrane region" description="Helical" evidence="2">
    <location>
        <begin position="25"/>
        <end position="45"/>
    </location>
</feature>
<evidence type="ECO:0000313" key="3">
    <source>
        <dbReference type="EMBL" id="MBP2294736.1"/>
    </source>
</evidence>
<keyword evidence="2" id="KW-0472">Membrane</keyword>
<protein>
    <submittedName>
        <fullName evidence="3">Uncharacterized protein</fullName>
    </submittedName>
</protein>
<name>A0ABS4SQA5_9PROT</name>
<feature type="region of interest" description="Disordered" evidence="1">
    <location>
        <begin position="1"/>
        <end position="22"/>
    </location>
</feature>
<dbReference type="EMBL" id="JAGINP010000017">
    <property type="protein sequence ID" value="MBP2294736.1"/>
    <property type="molecule type" value="Genomic_DNA"/>
</dbReference>
<evidence type="ECO:0000256" key="1">
    <source>
        <dbReference type="SAM" id="MobiDB-lite"/>
    </source>
</evidence>
<organism evidence="3 4">
    <name type="scientific">Azospirillum rugosum</name>
    <dbReference type="NCBI Taxonomy" id="416170"/>
    <lineage>
        <taxon>Bacteria</taxon>
        <taxon>Pseudomonadati</taxon>
        <taxon>Pseudomonadota</taxon>
        <taxon>Alphaproteobacteria</taxon>
        <taxon>Rhodospirillales</taxon>
        <taxon>Azospirillaceae</taxon>
        <taxon>Azospirillum</taxon>
    </lineage>
</organism>
<evidence type="ECO:0000256" key="2">
    <source>
        <dbReference type="SAM" id="Phobius"/>
    </source>
</evidence>
<proteinExistence type="predicted"/>
<comment type="caution">
    <text evidence="3">The sequence shown here is derived from an EMBL/GenBank/DDBJ whole genome shotgun (WGS) entry which is preliminary data.</text>
</comment>
<keyword evidence="2" id="KW-0812">Transmembrane</keyword>